<comment type="similarity">
    <text evidence="1">Belongs to the ETF alpha-subunit/FixB family.</text>
</comment>
<keyword evidence="3" id="KW-0285">Flavoprotein</keyword>
<feature type="domain" description="Electron transfer flavoprotein alpha/beta-subunit N-terminal" evidence="6">
    <location>
        <begin position="6"/>
        <end position="196"/>
    </location>
</feature>
<dbReference type="InterPro" id="IPR029035">
    <property type="entry name" value="DHS-like_NAD/FAD-binding_dom"/>
</dbReference>
<comment type="caution">
    <text evidence="7">The sequence shown here is derived from an EMBL/GenBank/DDBJ whole genome shotgun (WGS) entry which is preliminary data.</text>
</comment>
<dbReference type="InterPro" id="IPR001308">
    <property type="entry name" value="ETF_a/FixB"/>
</dbReference>
<keyword evidence="4" id="KW-0274">FAD</keyword>
<dbReference type="EMBL" id="JAGGLJ010000013">
    <property type="protein sequence ID" value="MBP2025804.1"/>
    <property type="molecule type" value="Genomic_DNA"/>
</dbReference>
<dbReference type="InterPro" id="IPR014729">
    <property type="entry name" value="Rossmann-like_a/b/a_fold"/>
</dbReference>
<evidence type="ECO:0000256" key="1">
    <source>
        <dbReference type="ARBA" id="ARBA00005817"/>
    </source>
</evidence>
<dbReference type="PROSITE" id="PS00696">
    <property type="entry name" value="ETF_ALPHA"/>
    <property type="match status" value="1"/>
</dbReference>
<dbReference type="Gene3D" id="3.40.50.620">
    <property type="entry name" value="HUPs"/>
    <property type="match status" value="1"/>
</dbReference>
<proteinExistence type="inferred from homology"/>
<dbReference type="Pfam" id="PF01012">
    <property type="entry name" value="ETF"/>
    <property type="match status" value="1"/>
</dbReference>
<dbReference type="InterPro" id="IPR018206">
    <property type="entry name" value="ETF_asu_C_CS"/>
</dbReference>
<dbReference type="SMART" id="SM00893">
    <property type="entry name" value="ETF"/>
    <property type="match status" value="1"/>
</dbReference>
<keyword evidence="5" id="KW-0249">Electron transport</keyword>
<reference evidence="7 8" key="1">
    <citation type="submission" date="2021-03" db="EMBL/GenBank/DDBJ databases">
        <title>Genomic Encyclopedia of Type Strains, Phase IV (KMG-IV): sequencing the most valuable type-strain genomes for metagenomic binning, comparative biology and taxonomic classification.</title>
        <authorList>
            <person name="Goeker M."/>
        </authorList>
    </citation>
    <scope>NUCLEOTIDE SEQUENCE [LARGE SCALE GENOMIC DNA]</scope>
    <source>
        <strain evidence="7 8">DSM 27563</strain>
    </source>
</reference>
<dbReference type="Proteomes" id="UP001519306">
    <property type="component" value="Unassembled WGS sequence"/>
</dbReference>
<dbReference type="InterPro" id="IPR014731">
    <property type="entry name" value="ETF_asu_C"/>
</dbReference>
<evidence type="ECO:0000256" key="5">
    <source>
        <dbReference type="ARBA" id="ARBA00022982"/>
    </source>
</evidence>
<dbReference type="CDD" id="cd01715">
    <property type="entry name" value="ETF_alpha"/>
    <property type="match status" value="1"/>
</dbReference>
<dbReference type="Gene3D" id="3.40.50.1220">
    <property type="entry name" value="TPP-binding domain"/>
    <property type="match status" value="1"/>
</dbReference>
<gene>
    <name evidence="7" type="ORF">J2Z71_001353</name>
</gene>
<dbReference type="Pfam" id="PF00766">
    <property type="entry name" value="ETF_alpha"/>
    <property type="match status" value="1"/>
</dbReference>
<dbReference type="InterPro" id="IPR033947">
    <property type="entry name" value="ETF_alpha_N"/>
</dbReference>
<evidence type="ECO:0000256" key="2">
    <source>
        <dbReference type="ARBA" id="ARBA00022448"/>
    </source>
</evidence>
<dbReference type="RefSeq" id="WP_210061337.1">
    <property type="nucleotide sequence ID" value="NZ_JAGGLJ010000013.1"/>
</dbReference>
<keyword evidence="2" id="KW-0813">Transport</keyword>
<dbReference type="SUPFAM" id="SSF52402">
    <property type="entry name" value="Adenine nucleotide alpha hydrolases-like"/>
    <property type="match status" value="1"/>
</dbReference>
<evidence type="ECO:0000256" key="3">
    <source>
        <dbReference type="ARBA" id="ARBA00022630"/>
    </source>
</evidence>
<protein>
    <submittedName>
        <fullName evidence="7">Electron transfer flavoprotein alpha subunit</fullName>
    </submittedName>
</protein>
<accession>A0ABS4KGP0</accession>
<evidence type="ECO:0000313" key="7">
    <source>
        <dbReference type="EMBL" id="MBP2025804.1"/>
    </source>
</evidence>
<dbReference type="SUPFAM" id="SSF52467">
    <property type="entry name" value="DHS-like NAD/FAD-binding domain"/>
    <property type="match status" value="1"/>
</dbReference>
<keyword evidence="8" id="KW-1185">Reference proteome</keyword>
<dbReference type="PANTHER" id="PTHR43153:SF1">
    <property type="entry name" value="ELECTRON TRANSFER FLAVOPROTEIN SUBUNIT ALPHA, MITOCHONDRIAL"/>
    <property type="match status" value="1"/>
</dbReference>
<dbReference type="InterPro" id="IPR014730">
    <property type="entry name" value="ETF_a/b_N"/>
</dbReference>
<organism evidence="7 8">
    <name type="scientific">Peptoniphilus stercorisuis</name>
    <dbReference type="NCBI Taxonomy" id="1436965"/>
    <lineage>
        <taxon>Bacteria</taxon>
        <taxon>Bacillati</taxon>
        <taxon>Bacillota</taxon>
        <taxon>Tissierellia</taxon>
        <taxon>Tissierellales</taxon>
        <taxon>Peptoniphilaceae</taxon>
        <taxon>Peptoniphilus</taxon>
    </lineage>
</organism>
<sequence length="331" mass="36521">MDYKNILVVIDKNKSNGEITNLSRELLAKAREMADELGEKVISLAIGNNMKDIAKEAVFYGSDKSIYVDDELLEDYTTIPYTRVLDEIIDKYMPMAVLIGANTDGRDLGGRICARRQIGLVADCSDIELTEDKKDIKWIRPTFDGKLFSDIRISSFPKIGTVASGVFKGAKKDESRDAEIIKENITLPEEDILTIVKEFIKYPQKEKSLSNCDIIVSGGMGIGEKENWHLIEELADAVHGLVGATKPVCDMGWVPVEDQIGSTGVRVAPKLYIAVGISGAIQHIAGIKKSDIIIAINNDPEAPIFKHAHYGLVGDLFEVVPMLTKKIKELN</sequence>
<dbReference type="PIRSF" id="PIRSF000089">
    <property type="entry name" value="Electra_flavoP_a"/>
    <property type="match status" value="1"/>
</dbReference>
<evidence type="ECO:0000313" key="8">
    <source>
        <dbReference type="Proteomes" id="UP001519306"/>
    </source>
</evidence>
<dbReference type="PANTHER" id="PTHR43153">
    <property type="entry name" value="ELECTRON TRANSFER FLAVOPROTEIN ALPHA"/>
    <property type="match status" value="1"/>
</dbReference>
<evidence type="ECO:0000256" key="4">
    <source>
        <dbReference type="ARBA" id="ARBA00022827"/>
    </source>
</evidence>
<evidence type="ECO:0000259" key="6">
    <source>
        <dbReference type="SMART" id="SM00893"/>
    </source>
</evidence>
<name>A0ABS4KGP0_9FIRM</name>